<keyword evidence="2" id="KW-0812">Transmembrane</keyword>
<protein>
    <submittedName>
        <fullName evidence="4">Kinase-like domain-containing protein</fullName>
    </submittedName>
</protein>
<evidence type="ECO:0000256" key="1">
    <source>
        <dbReference type="SAM" id="MobiDB-lite"/>
    </source>
</evidence>
<evidence type="ECO:0000313" key="4">
    <source>
        <dbReference type="EMBL" id="KAJ7779057.1"/>
    </source>
</evidence>
<dbReference type="InterPro" id="IPR051681">
    <property type="entry name" value="Ser/Thr_Kinases-Pseudokinases"/>
</dbReference>
<dbReference type="SUPFAM" id="SSF56112">
    <property type="entry name" value="Protein kinase-like (PK-like)"/>
    <property type="match status" value="1"/>
</dbReference>
<keyword evidence="5" id="KW-1185">Reference proteome</keyword>
<dbReference type="Proteomes" id="UP001215598">
    <property type="component" value="Unassembled WGS sequence"/>
</dbReference>
<reference evidence="4" key="1">
    <citation type="submission" date="2023-03" db="EMBL/GenBank/DDBJ databases">
        <title>Massive genome expansion in bonnet fungi (Mycena s.s.) driven by repeated elements and novel gene families across ecological guilds.</title>
        <authorList>
            <consortium name="Lawrence Berkeley National Laboratory"/>
            <person name="Harder C.B."/>
            <person name="Miyauchi S."/>
            <person name="Viragh M."/>
            <person name="Kuo A."/>
            <person name="Thoen E."/>
            <person name="Andreopoulos B."/>
            <person name="Lu D."/>
            <person name="Skrede I."/>
            <person name="Drula E."/>
            <person name="Henrissat B."/>
            <person name="Morin E."/>
            <person name="Kohler A."/>
            <person name="Barry K."/>
            <person name="LaButti K."/>
            <person name="Morin E."/>
            <person name="Salamov A."/>
            <person name="Lipzen A."/>
            <person name="Mereny Z."/>
            <person name="Hegedus B."/>
            <person name="Baldrian P."/>
            <person name="Stursova M."/>
            <person name="Weitz H."/>
            <person name="Taylor A."/>
            <person name="Grigoriev I.V."/>
            <person name="Nagy L.G."/>
            <person name="Martin F."/>
            <person name="Kauserud H."/>
        </authorList>
    </citation>
    <scope>NUCLEOTIDE SEQUENCE</scope>
    <source>
        <strain evidence="4">CBHHK182m</strain>
    </source>
</reference>
<feature type="domain" description="Protein kinase" evidence="3">
    <location>
        <begin position="382"/>
        <end position="669"/>
    </location>
</feature>
<feature type="region of interest" description="Disordered" evidence="1">
    <location>
        <begin position="135"/>
        <end position="154"/>
    </location>
</feature>
<evidence type="ECO:0000313" key="5">
    <source>
        <dbReference type="Proteomes" id="UP001215598"/>
    </source>
</evidence>
<dbReference type="InterPro" id="IPR000719">
    <property type="entry name" value="Prot_kinase_dom"/>
</dbReference>
<feature type="transmembrane region" description="Helical" evidence="2">
    <location>
        <begin position="21"/>
        <end position="52"/>
    </location>
</feature>
<keyword evidence="2" id="KW-0472">Membrane</keyword>
<keyword evidence="2" id="KW-1133">Transmembrane helix</keyword>
<dbReference type="PROSITE" id="PS00108">
    <property type="entry name" value="PROTEIN_KINASE_ST"/>
    <property type="match status" value="1"/>
</dbReference>
<dbReference type="Gene3D" id="1.10.510.10">
    <property type="entry name" value="Transferase(Phosphotransferase) domain 1"/>
    <property type="match status" value="1"/>
</dbReference>
<dbReference type="PROSITE" id="PS50011">
    <property type="entry name" value="PROTEIN_KINASE_DOM"/>
    <property type="match status" value="1"/>
</dbReference>
<proteinExistence type="predicted"/>
<dbReference type="GO" id="GO:0005524">
    <property type="term" value="F:ATP binding"/>
    <property type="evidence" value="ECO:0007669"/>
    <property type="project" value="InterPro"/>
</dbReference>
<feature type="region of interest" description="Disordered" evidence="1">
    <location>
        <begin position="161"/>
        <end position="268"/>
    </location>
</feature>
<accession>A0AAD7NXA7</accession>
<evidence type="ECO:0000259" key="3">
    <source>
        <dbReference type="PROSITE" id="PS50011"/>
    </source>
</evidence>
<feature type="compositionally biased region" description="Basic and acidic residues" evidence="1">
    <location>
        <begin position="183"/>
        <end position="195"/>
    </location>
</feature>
<dbReference type="Pfam" id="PF07714">
    <property type="entry name" value="PK_Tyr_Ser-Thr"/>
    <property type="match status" value="1"/>
</dbReference>
<dbReference type="GO" id="GO:0004674">
    <property type="term" value="F:protein serine/threonine kinase activity"/>
    <property type="evidence" value="ECO:0007669"/>
    <property type="project" value="TreeGrafter"/>
</dbReference>
<dbReference type="PANTHER" id="PTHR44329">
    <property type="entry name" value="SERINE/THREONINE-PROTEIN KINASE TNNI3K-RELATED"/>
    <property type="match status" value="1"/>
</dbReference>
<feature type="compositionally biased region" description="Polar residues" evidence="1">
    <location>
        <begin position="135"/>
        <end position="148"/>
    </location>
</feature>
<dbReference type="SMART" id="SM00220">
    <property type="entry name" value="S_TKc"/>
    <property type="match status" value="1"/>
</dbReference>
<dbReference type="PANTHER" id="PTHR44329:SF214">
    <property type="entry name" value="PROTEIN KINASE DOMAIN-CONTAINING PROTEIN"/>
    <property type="match status" value="1"/>
</dbReference>
<keyword evidence="4" id="KW-0418">Kinase</keyword>
<gene>
    <name evidence="4" type="ORF">B0H16DRAFT_1405567</name>
</gene>
<dbReference type="EMBL" id="JARKIB010000006">
    <property type="protein sequence ID" value="KAJ7779057.1"/>
    <property type="molecule type" value="Genomic_DNA"/>
</dbReference>
<sequence>MIGSVHGDSRESRRILRVRGLFIFLVLYLPTSDLSLFSPGISIGAFCALVMMSNVVQSTGSSWNATPVFGTIRSPPQVTLKPRRRDIDSATAQSFENRNVPYLSIQESSEEKILPAFGPAPKSNSAAWNRLSVSRMQPHSSPISSPLGSTEDKSERVFPLNEESSGEEEVVLVERSQASSSPRGEEEVVLVERRALSLPRNTPAQGRTPTGYNPMVSPEPLRASSAAPTPIYSPRPLQSWQQSDAHANDFGRPQGNISPRNPPARGHSSFEYILSRGRVSPRNLAWQQPLRRSPRGSVDRRPVSPIPLLTQLMHRGTPRPYSTLVQSPLADRQVPGLESAEETCYGVFAGRQSIFSFNTLQDDSLSQIYDLPDLDGIIAHDDPRYWPVARGGHSDIFCGKLTLPSNRKIRVAIKMIRPPDSESGQLSAEGRLKRLERESNVWRKLEHKNILPFIGVCDDVRIAPCPVLISPFCGFGHVRRYLNENPSANRDHLVFLFFEFRPSYLSLQVHGVASGLKFLHDKDVVHGDLKVHNVLVNKRGVPCICDFGISKILNRRGYTTLSLGTVPYMAPELFFVRDHTDGGSPITTKQSDVYSFALLALEILTAEPLKRRPRQAIVTVEDLQSIRPKREDYDLSKVSVNYWAVLNRCWTSKPQLRPSIGEVLSSLTISRRANAT</sequence>
<dbReference type="InterPro" id="IPR011009">
    <property type="entry name" value="Kinase-like_dom_sf"/>
</dbReference>
<dbReference type="InterPro" id="IPR008271">
    <property type="entry name" value="Ser/Thr_kinase_AS"/>
</dbReference>
<keyword evidence="4" id="KW-0808">Transferase</keyword>
<feature type="compositionally biased region" description="Polar residues" evidence="1">
    <location>
        <begin position="199"/>
        <end position="211"/>
    </location>
</feature>
<name>A0AAD7NXA7_9AGAR</name>
<dbReference type="AlphaFoldDB" id="A0AAD7NXA7"/>
<feature type="compositionally biased region" description="Polar residues" evidence="1">
    <location>
        <begin position="236"/>
        <end position="245"/>
    </location>
</feature>
<dbReference type="InterPro" id="IPR001245">
    <property type="entry name" value="Ser-Thr/Tyr_kinase_cat_dom"/>
</dbReference>
<evidence type="ECO:0000256" key="2">
    <source>
        <dbReference type="SAM" id="Phobius"/>
    </source>
</evidence>
<organism evidence="4 5">
    <name type="scientific">Mycena metata</name>
    <dbReference type="NCBI Taxonomy" id="1033252"/>
    <lineage>
        <taxon>Eukaryota</taxon>
        <taxon>Fungi</taxon>
        <taxon>Dikarya</taxon>
        <taxon>Basidiomycota</taxon>
        <taxon>Agaricomycotina</taxon>
        <taxon>Agaricomycetes</taxon>
        <taxon>Agaricomycetidae</taxon>
        <taxon>Agaricales</taxon>
        <taxon>Marasmiineae</taxon>
        <taxon>Mycenaceae</taxon>
        <taxon>Mycena</taxon>
    </lineage>
</organism>
<comment type="caution">
    <text evidence="4">The sequence shown here is derived from an EMBL/GenBank/DDBJ whole genome shotgun (WGS) entry which is preliminary data.</text>
</comment>